<dbReference type="RefSeq" id="WP_126376742.1">
    <property type="nucleotide sequence ID" value="NZ_AP017378.1"/>
</dbReference>
<keyword evidence="2" id="KW-1185">Reference proteome</keyword>
<dbReference type="KEGG" id="dfl:DFE_0743"/>
<evidence type="ECO:0000313" key="1">
    <source>
        <dbReference type="EMBL" id="BBD07469.1"/>
    </source>
</evidence>
<protein>
    <submittedName>
        <fullName evidence="1">Uncharacterized protein</fullName>
    </submittedName>
</protein>
<dbReference type="AlphaFoldDB" id="A0A2Z6AW52"/>
<sequence length="268" mass="29026">MPQPRLVISFPQMHPRSRPEPVSGVTYLDPGLAPEDAGQLMPEALPLTRAEAAGWLAQAVGYADLFRKPGELLAAYTAGGNDFYSETAHAIVSELRAMDKPREDDAQSKELIRAQALLLLSWQREQSLMEIGSLDNGVEASWDGMGEALGLEPDDAAELAEVAAHIRPDLHTSLFSVADEWLPVLDAMLRLIPAQAALYVDDAGVLAHWRELGLKFVPAEAEDCEDLPEGEWQMLRATGYDLLGAKGDAAEFLAERLVFAPAGVLDAA</sequence>
<reference evidence="1 2" key="1">
    <citation type="journal article" date="2018" name="Sci. Adv.">
        <title>Multi-heme cytochromes provide a pathway for survival in energy-limited environments.</title>
        <authorList>
            <person name="Deng X."/>
            <person name="Dohmae N."/>
            <person name="Nealson K.H."/>
            <person name="Hashimoto K."/>
            <person name="Okamoto A."/>
        </authorList>
    </citation>
    <scope>NUCLEOTIDE SEQUENCE [LARGE SCALE GENOMIC DNA]</scope>
    <source>
        <strain evidence="1 2">IS5</strain>
    </source>
</reference>
<proteinExistence type="predicted"/>
<dbReference type="OrthoDB" id="5449112at2"/>
<organism evidence="1 2">
    <name type="scientific">Desulfovibrio ferrophilus</name>
    <dbReference type="NCBI Taxonomy" id="241368"/>
    <lineage>
        <taxon>Bacteria</taxon>
        <taxon>Pseudomonadati</taxon>
        <taxon>Thermodesulfobacteriota</taxon>
        <taxon>Desulfovibrionia</taxon>
        <taxon>Desulfovibrionales</taxon>
        <taxon>Desulfovibrionaceae</taxon>
        <taxon>Desulfovibrio</taxon>
    </lineage>
</organism>
<accession>A0A2Z6AW52</accession>
<evidence type="ECO:0000313" key="2">
    <source>
        <dbReference type="Proteomes" id="UP000269883"/>
    </source>
</evidence>
<dbReference type="Proteomes" id="UP000269883">
    <property type="component" value="Chromosome"/>
</dbReference>
<dbReference type="EMBL" id="AP017378">
    <property type="protein sequence ID" value="BBD07469.1"/>
    <property type="molecule type" value="Genomic_DNA"/>
</dbReference>
<name>A0A2Z6AW52_9BACT</name>
<gene>
    <name evidence="1" type="ORF">DFE_0743</name>
</gene>